<evidence type="ECO:0000313" key="2">
    <source>
        <dbReference type="EMBL" id="MBU3031563.1"/>
    </source>
</evidence>
<evidence type="ECO:0000313" key="3">
    <source>
        <dbReference type="Proteomes" id="UP001166191"/>
    </source>
</evidence>
<dbReference type="EMBL" id="JAHKNG010000034">
    <property type="protein sequence ID" value="MBU3031563.1"/>
    <property type="molecule type" value="Genomic_DNA"/>
</dbReference>
<dbReference type="Proteomes" id="UP001166191">
    <property type="component" value="Unassembled WGS sequence"/>
</dbReference>
<proteinExistence type="predicted"/>
<feature type="region of interest" description="Disordered" evidence="1">
    <location>
        <begin position="38"/>
        <end position="57"/>
    </location>
</feature>
<sequence>MREGLAAVDASPFKTIFVVRESSGEILFALSKNDDYVTAAKKKRKPPTPPDPPLPPATSSCCAKCRYENGTQAPCVQLDENSCICSNEEGGGTGGLDGALETLGF</sequence>
<organism evidence="2 3">
    <name type="scientific">Paracoccus marinaquae</name>
    <dbReference type="NCBI Taxonomy" id="2841926"/>
    <lineage>
        <taxon>Bacteria</taxon>
        <taxon>Pseudomonadati</taxon>
        <taxon>Pseudomonadota</taxon>
        <taxon>Alphaproteobacteria</taxon>
        <taxon>Rhodobacterales</taxon>
        <taxon>Paracoccaceae</taxon>
        <taxon>Paracoccus</taxon>
    </lineage>
</organism>
<keyword evidence="3" id="KW-1185">Reference proteome</keyword>
<protein>
    <submittedName>
        <fullName evidence="2">Uncharacterized protein</fullName>
    </submittedName>
</protein>
<dbReference type="RefSeq" id="WP_216034229.1">
    <property type="nucleotide sequence ID" value="NZ_JAHKNG010000034.1"/>
</dbReference>
<gene>
    <name evidence="2" type="ORF">KNW02_15705</name>
</gene>
<reference evidence="2" key="1">
    <citation type="submission" date="2021-06" db="EMBL/GenBank/DDBJ databases">
        <title>Paracoccus bacterium XHP0099 sp. nov., isolated from the surface waters of the Yellow Sea.</title>
        <authorList>
            <person name="Xue H."/>
            <person name="Zhang D."/>
        </authorList>
    </citation>
    <scope>NUCLEOTIDE SEQUENCE</scope>
    <source>
        <strain evidence="2">XHP0099</strain>
    </source>
</reference>
<name>A0ABS6ALU7_9RHOB</name>
<accession>A0ABS6ALU7</accession>
<comment type="caution">
    <text evidence="2">The sequence shown here is derived from an EMBL/GenBank/DDBJ whole genome shotgun (WGS) entry which is preliminary data.</text>
</comment>
<evidence type="ECO:0000256" key="1">
    <source>
        <dbReference type="SAM" id="MobiDB-lite"/>
    </source>
</evidence>
<feature type="compositionally biased region" description="Pro residues" evidence="1">
    <location>
        <begin position="47"/>
        <end position="56"/>
    </location>
</feature>